<proteinExistence type="inferred from homology"/>
<dbReference type="EMBL" id="CAEKKB010000002">
    <property type="protein sequence ID" value="CAB4301245.1"/>
    <property type="molecule type" value="Genomic_DNA"/>
</dbReference>
<dbReference type="Proteomes" id="UP000507245">
    <property type="component" value="Unassembled WGS sequence"/>
</dbReference>
<gene>
    <name evidence="5" type="ORF">ORAREDHAP_LOCUS16686</name>
</gene>
<evidence type="ECO:0000313" key="5">
    <source>
        <dbReference type="EMBL" id="CAB4301245.1"/>
    </source>
</evidence>
<evidence type="ECO:0000256" key="3">
    <source>
        <dbReference type="RuleBase" id="RU362130"/>
    </source>
</evidence>
<dbReference type="InterPro" id="IPR027214">
    <property type="entry name" value="Cystatin"/>
</dbReference>
<dbReference type="InterPro" id="IPR000010">
    <property type="entry name" value="Cystatin_dom"/>
</dbReference>
<name>A0A6J5WMP2_PRUAR</name>
<evidence type="ECO:0000313" key="6">
    <source>
        <dbReference type="Proteomes" id="UP000507245"/>
    </source>
</evidence>
<evidence type="ECO:0000259" key="4">
    <source>
        <dbReference type="Pfam" id="PF00031"/>
    </source>
</evidence>
<organism evidence="5 6">
    <name type="scientific">Prunus armeniaca</name>
    <name type="common">Apricot</name>
    <name type="synonym">Armeniaca vulgaris</name>
    <dbReference type="NCBI Taxonomy" id="36596"/>
    <lineage>
        <taxon>Eukaryota</taxon>
        <taxon>Viridiplantae</taxon>
        <taxon>Streptophyta</taxon>
        <taxon>Embryophyta</taxon>
        <taxon>Tracheophyta</taxon>
        <taxon>Spermatophyta</taxon>
        <taxon>Magnoliopsida</taxon>
        <taxon>eudicotyledons</taxon>
        <taxon>Gunneridae</taxon>
        <taxon>Pentapetalae</taxon>
        <taxon>rosids</taxon>
        <taxon>fabids</taxon>
        <taxon>Rosales</taxon>
        <taxon>Rosaceae</taxon>
        <taxon>Amygdaloideae</taxon>
        <taxon>Amygdaleae</taxon>
        <taxon>Prunus</taxon>
    </lineage>
</organism>
<dbReference type="InterPro" id="IPR046350">
    <property type="entry name" value="Cystatin_sf"/>
</dbReference>
<sequence length="335" mass="37673">MHDDRREIHSKPRLSATLLCLGRVGQHCIIELGEEERHMTTAIRSVVGKLGSKYSSCCHSKGRTVANMVRVGDFQIRSSVVSNYNIDRDVLFSISKPPPSYGYSSRHPFLFGNHHKKAPPVLHLEYFKWPGGLAGNHRVAPYSMDNPNTIALAIFAVREYNKEKNAKLRLVRVLRAWYKCSGASISYFFTMEAVDKGVVKVFQALVFSRSCERELRLFGLLNVDNGSLLKLIVKGPTKPYEGLSACIAQRYKKMKIPRKTSRNCLEEETLSTLLHSIFKGGVTVHNSFGLQVKRIEQSVLMEALLGLRKNQQIMSSRRGVTVGPCWTVNAFISTA</sequence>
<dbReference type="SUPFAM" id="SSF54403">
    <property type="entry name" value="Cystatin/monellin"/>
    <property type="match status" value="1"/>
</dbReference>
<dbReference type="AlphaFoldDB" id="A0A6J5WMP2"/>
<dbReference type="Pfam" id="PF00031">
    <property type="entry name" value="Cystatin"/>
    <property type="match status" value="1"/>
</dbReference>
<dbReference type="GO" id="GO:0004869">
    <property type="term" value="F:cysteine-type endopeptidase inhibitor activity"/>
    <property type="evidence" value="ECO:0007669"/>
    <property type="project" value="UniProtKB-KW"/>
</dbReference>
<protein>
    <recommendedName>
        <fullName evidence="3">Cysteine proteinase inhibitor</fullName>
    </recommendedName>
</protein>
<feature type="domain" description="Cystatin" evidence="4">
    <location>
        <begin position="140"/>
        <end position="205"/>
    </location>
</feature>
<comment type="similarity">
    <text evidence="3">Belongs to the cystatin family. Phytocystatin subfamily.</text>
</comment>
<evidence type="ECO:0000256" key="1">
    <source>
        <dbReference type="ARBA" id="ARBA00022690"/>
    </source>
</evidence>
<evidence type="ECO:0000256" key="2">
    <source>
        <dbReference type="ARBA" id="ARBA00022704"/>
    </source>
</evidence>
<accession>A0A6J5WMP2</accession>
<keyword evidence="6" id="KW-1185">Reference proteome</keyword>
<reference evidence="6" key="1">
    <citation type="journal article" date="2020" name="Genome Biol.">
        <title>Gamete binning: chromosome-level and haplotype-resolved genome assembly enabled by high-throughput single-cell sequencing of gamete genomes.</title>
        <authorList>
            <person name="Campoy J.A."/>
            <person name="Sun H."/>
            <person name="Goel M."/>
            <person name="Jiao W.-B."/>
            <person name="Folz-Donahue K."/>
            <person name="Wang N."/>
            <person name="Rubio M."/>
            <person name="Liu C."/>
            <person name="Kukat C."/>
            <person name="Ruiz D."/>
            <person name="Huettel B."/>
            <person name="Schneeberger K."/>
        </authorList>
    </citation>
    <scope>NUCLEOTIDE SEQUENCE [LARGE SCALE GENOMIC DNA]</scope>
    <source>
        <strain evidence="6">cv. Rojo Pasion</strain>
    </source>
</reference>
<keyword evidence="1 3" id="KW-0646">Protease inhibitor</keyword>
<dbReference type="PANTHER" id="PTHR11413">
    <property type="entry name" value="CYSTATIN FAMILY MEMBER"/>
    <property type="match status" value="1"/>
</dbReference>
<dbReference type="Gene3D" id="3.10.450.10">
    <property type="match status" value="1"/>
</dbReference>
<dbReference type="OrthoDB" id="1159095at2759"/>
<keyword evidence="2 3" id="KW-0789">Thiol protease inhibitor</keyword>
<dbReference type="PANTHER" id="PTHR11413:SF103">
    <property type="entry name" value="CYSTEINE PROTEINASE INHIBITOR 12"/>
    <property type="match status" value="1"/>
</dbReference>
<dbReference type="CDD" id="cd00042">
    <property type="entry name" value="CY"/>
    <property type="match status" value="1"/>
</dbReference>